<sequence length="1032" mass="116451">MRPLPFSSPVPHEHRTQRRHRAFQFHPQHHRRRQPHGQMERARRNALSARAERLSAHRSCEEHLPELQRRARLRRRVPPALRRYESGKGKRRVRELDRRRGALARLRLAEGRRRPSILRERLLRQALRIRRAADPARLRVRRQPERRRNAHEPRLAHRAGHAVAVPRPLARRKPRAVSPDEGGRVRRRRARAAREDRHELAEHEHARPGDLPDPLRASLPDGRQVVRVPDVRLHALHLGCARRHHALAVHARIRGSPPALRLGAQPARRRRRVRAAAAAANRILASEPHLCDHEQAQIAAARDGRPRRRLGRSADADDRRRAPPRLHAGEHPAVLRADRRDEGRFVDRHERVRRRAARRSRRQGAAHGRRARSAQARHRQLPARPERGMHGARAPAPPGARPAHVPDLARAVDRARGFQRASAEGLFPAIPGQQGAAALRLRDRMHGRGQGRARQRDRRALQLLSGQQVGHRRREQLQGEGQHPLGERRARVPRRSADLRSPVQGTASGRGRAQLPRGAESGFEEDCSGVPRAGRARRAAGGALSVRAARLLRRRSRRFEARPAGVQPDRRPARQLGQAGLITAARDDPRDAAPKGECPVRAGHFRFSFFVFRFSFSCSLDARRAPAVRLCAFSTRAPCAATSFVRPVRASIWHRTGRRTGRRPSPRSAHRIGPAAHRPDASPQAQPRDSASDQRDRYARRAPPHSARQRPMQRRERQRRAEQPREAAARVRVDVGGRRPAERIHFGNHPAVATARKHRRARAARQIGLAAGRARGEQMQVLVAPVGEQAEIDEPRGIEHDARLLGELAQRRLLRGLARLALPLRDVPVRRVGRVREQHAAAGIEQHDAARYRARAGAAGRLHRAHARVTPASALLQLPLARRGLAIERPQRHRLPLRLDLGLDLAARAAFLLGRARRELRRELRAAAVVDPVDGLAVLALVAHLLHGLRKRCGVRLAEIADRRVVQEVQVVLRVRAKRGGRTCGAHQHAREDRDTGSRRHVVLLWKRSNAPARLRSRAPGERSRITATNGI</sequence>
<dbReference type="EnsemblBacteria" id="ABA50594">
    <property type="protein sequence ID" value="ABA50594"/>
    <property type="gene ID" value="BURPS1710b_1811"/>
</dbReference>
<protein>
    <submittedName>
        <fullName evidence="2">Uncharacterized protein</fullName>
    </submittedName>
</protein>
<feature type="compositionally biased region" description="Basic residues" evidence="1">
    <location>
        <begin position="351"/>
        <end position="381"/>
    </location>
</feature>
<dbReference type="EMBL" id="CP000124">
    <property type="protein sequence ID" value="ABA50594.1"/>
    <property type="molecule type" value="Genomic_DNA"/>
</dbReference>
<feature type="compositionally biased region" description="Basic and acidic residues" evidence="1">
    <location>
        <begin position="312"/>
        <end position="321"/>
    </location>
</feature>
<gene>
    <name evidence="2" type="ordered locus">BURPS1710b_1811</name>
</gene>
<feature type="region of interest" description="Disordered" evidence="1">
    <location>
        <begin position="655"/>
        <end position="735"/>
    </location>
</feature>
<dbReference type="Proteomes" id="UP000002700">
    <property type="component" value="Chromosome I"/>
</dbReference>
<feature type="compositionally biased region" description="Basic and acidic residues" evidence="1">
    <location>
        <begin position="713"/>
        <end position="735"/>
    </location>
</feature>
<dbReference type="HOGENOM" id="CLU_294011_0_0_4"/>
<feature type="compositionally biased region" description="Basic and acidic residues" evidence="1">
    <location>
        <begin position="336"/>
        <end position="350"/>
    </location>
</feature>
<feature type="compositionally biased region" description="Basic residues" evidence="1">
    <location>
        <begin position="655"/>
        <end position="670"/>
    </location>
</feature>
<accession>Q3JT93</accession>
<organism evidence="2 3">
    <name type="scientific">Burkholderia pseudomallei (strain 1710b)</name>
    <dbReference type="NCBI Taxonomy" id="320372"/>
    <lineage>
        <taxon>Bacteria</taxon>
        <taxon>Pseudomonadati</taxon>
        <taxon>Pseudomonadota</taxon>
        <taxon>Betaproteobacteria</taxon>
        <taxon>Burkholderiales</taxon>
        <taxon>Burkholderiaceae</taxon>
        <taxon>Burkholderia</taxon>
        <taxon>pseudomallei group</taxon>
    </lineage>
</organism>
<evidence type="ECO:0000313" key="3">
    <source>
        <dbReference type="Proteomes" id="UP000002700"/>
    </source>
</evidence>
<feature type="compositionally biased region" description="Basic and acidic residues" evidence="1">
    <location>
        <begin position="485"/>
        <end position="498"/>
    </location>
</feature>
<feature type="compositionally biased region" description="Basic and acidic residues" evidence="1">
    <location>
        <begin position="138"/>
        <end position="155"/>
    </location>
</feature>
<evidence type="ECO:0000256" key="1">
    <source>
        <dbReference type="SAM" id="MobiDB-lite"/>
    </source>
</evidence>
<feature type="compositionally biased region" description="Basic and acidic residues" evidence="1">
    <location>
        <begin position="690"/>
        <end position="699"/>
    </location>
</feature>
<evidence type="ECO:0000313" key="2">
    <source>
        <dbReference type="EMBL" id="ABA50594.1"/>
    </source>
</evidence>
<reference evidence="2 3" key="1">
    <citation type="submission" date="2005-09" db="EMBL/GenBank/DDBJ databases">
        <authorList>
            <person name="Woods D.E."/>
            <person name="Nierman W.C."/>
        </authorList>
    </citation>
    <scope>NUCLEOTIDE SEQUENCE [LARGE SCALE GENOMIC DNA]</scope>
    <source>
        <strain evidence="2 3">1710b</strain>
    </source>
</reference>
<feature type="region of interest" description="Disordered" evidence="1">
    <location>
        <begin position="138"/>
        <end position="218"/>
    </location>
</feature>
<dbReference type="AlphaFoldDB" id="Q3JT93"/>
<feature type="compositionally biased region" description="Basic and acidic residues" evidence="1">
    <location>
        <begin position="192"/>
        <end position="210"/>
    </location>
</feature>
<feature type="region of interest" description="Disordered" evidence="1">
    <location>
        <begin position="464"/>
        <end position="529"/>
    </location>
</feature>
<feature type="region of interest" description="Disordered" evidence="1">
    <location>
        <begin position="1"/>
        <end position="44"/>
    </location>
</feature>
<name>Q3JT93_BURP1</name>
<proteinExistence type="predicted"/>
<feature type="region of interest" description="Disordered" evidence="1">
    <location>
        <begin position="298"/>
        <end position="403"/>
    </location>
</feature>
<feature type="compositionally biased region" description="Basic residues" evidence="1">
    <location>
        <begin position="700"/>
        <end position="712"/>
    </location>
</feature>
<dbReference type="KEGG" id="bpm:BURPS1710b_1811"/>
<feature type="compositionally biased region" description="Basic residues" evidence="1">
    <location>
        <begin position="15"/>
        <end position="35"/>
    </location>
</feature>